<dbReference type="AlphaFoldDB" id="A0A6J6MKN4"/>
<dbReference type="Pfam" id="PF08352">
    <property type="entry name" value="oligo_HPY"/>
    <property type="match status" value="1"/>
</dbReference>
<evidence type="ECO:0000313" key="16">
    <source>
        <dbReference type="EMBL" id="CAB4740980.1"/>
    </source>
</evidence>
<dbReference type="PANTHER" id="PTHR43297">
    <property type="entry name" value="OLIGOPEPTIDE TRANSPORT ATP-BINDING PROTEIN APPD"/>
    <property type="match status" value="1"/>
</dbReference>
<keyword evidence="7" id="KW-0406">Ion transport</keyword>
<dbReference type="GO" id="GO:0005524">
    <property type="term" value="F:ATP binding"/>
    <property type="evidence" value="ECO:0007669"/>
    <property type="project" value="UniProtKB-KW"/>
</dbReference>
<evidence type="ECO:0000313" key="14">
    <source>
        <dbReference type="EMBL" id="CAB4592131.1"/>
    </source>
</evidence>
<dbReference type="CDD" id="cd03257">
    <property type="entry name" value="ABC_NikE_OppD_transporters"/>
    <property type="match status" value="1"/>
</dbReference>
<dbReference type="SMART" id="SM00382">
    <property type="entry name" value="AAA"/>
    <property type="match status" value="1"/>
</dbReference>
<dbReference type="PROSITE" id="PS50893">
    <property type="entry name" value="ABC_TRANSPORTER_2"/>
    <property type="match status" value="1"/>
</dbReference>
<dbReference type="InterPro" id="IPR017871">
    <property type="entry name" value="ABC_transporter-like_CS"/>
</dbReference>
<evidence type="ECO:0000256" key="6">
    <source>
        <dbReference type="ARBA" id="ARBA00022967"/>
    </source>
</evidence>
<keyword evidence="3" id="KW-1003">Cell membrane</keyword>
<proteinExistence type="predicted"/>
<comment type="catalytic activity">
    <reaction evidence="12">
        <text>Ni(2+)(out) + ATP + H2O = Ni(2+)(in) + ADP + phosphate + H(+)</text>
        <dbReference type="Rhea" id="RHEA:15557"/>
        <dbReference type="ChEBI" id="CHEBI:15377"/>
        <dbReference type="ChEBI" id="CHEBI:15378"/>
        <dbReference type="ChEBI" id="CHEBI:30616"/>
        <dbReference type="ChEBI" id="CHEBI:43474"/>
        <dbReference type="ChEBI" id="CHEBI:49786"/>
        <dbReference type="ChEBI" id="CHEBI:456216"/>
        <dbReference type="EC" id="7.2.2.11"/>
    </reaction>
    <physiologicalReaction direction="left-to-right" evidence="12">
        <dbReference type="Rhea" id="RHEA:15558"/>
    </physiologicalReaction>
</comment>
<dbReference type="GO" id="GO:0005886">
    <property type="term" value="C:plasma membrane"/>
    <property type="evidence" value="ECO:0007669"/>
    <property type="project" value="UniProtKB-SubCell"/>
</dbReference>
<dbReference type="GO" id="GO:0015413">
    <property type="term" value="F:ABC-type nickel transporter activity"/>
    <property type="evidence" value="ECO:0007669"/>
    <property type="project" value="UniProtKB-EC"/>
</dbReference>
<dbReference type="PROSITE" id="PS00211">
    <property type="entry name" value="ABC_TRANSPORTER_1"/>
    <property type="match status" value="1"/>
</dbReference>
<keyword evidence="6" id="KW-1278">Translocase</keyword>
<dbReference type="EMBL" id="CAEZYX010000040">
    <property type="protein sequence ID" value="CAB4740980.1"/>
    <property type="molecule type" value="Genomic_DNA"/>
</dbReference>
<evidence type="ECO:0000256" key="11">
    <source>
        <dbReference type="ARBA" id="ARBA00044143"/>
    </source>
</evidence>
<dbReference type="GO" id="GO:0016887">
    <property type="term" value="F:ATP hydrolysis activity"/>
    <property type="evidence" value="ECO:0007669"/>
    <property type="project" value="InterPro"/>
</dbReference>
<dbReference type="EMBL" id="CAFBQT010000057">
    <property type="protein sequence ID" value="CAB5063667.1"/>
    <property type="molecule type" value="Genomic_DNA"/>
</dbReference>
<keyword evidence="5" id="KW-0067">ATP-binding</keyword>
<dbReference type="EMBL" id="CAFBOI010000065">
    <property type="protein sequence ID" value="CAB4979331.1"/>
    <property type="molecule type" value="Genomic_DNA"/>
</dbReference>
<evidence type="ECO:0000256" key="2">
    <source>
        <dbReference type="ARBA" id="ARBA00022448"/>
    </source>
</evidence>
<keyword evidence="2" id="KW-0813">Transport</keyword>
<evidence type="ECO:0000313" key="19">
    <source>
        <dbReference type="EMBL" id="CAB4979331.1"/>
    </source>
</evidence>
<dbReference type="InterPro" id="IPR013563">
    <property type="entry name" value="Oligopep_ABC_C"/>
</dbReference>
<evidence type="ECO:0000313" key="20">
    <source>
        <dbReference type="EMBL" id="CAB5063667.1"/>
    </source>
</evidence>
<dbReference type="InterPro" id="IPR027417">
    <property type="entry name" value="P-loop_NTPase"/>
</dbReference>
<evidence type="ECO:0000256" key="5">
    <source>
        <dbReference type="ARBA" id="ARBA00022840"/>
    </source>
</evidence>
<dbReference type="EMBL" id="CAEZUF010000048">
    <property type="protein sequence ID" value="CAB4592131.1"/>
    <property type="molecule type" value="Genomic_DNA"/>
</dbReference>
<dbReference type="EMBL" id="CAFBNI010000043">
    <property type="protein sequence ID" value="CAB4944435.1"/>
    <property type="molecule type" value="Genomic_DNA"/>
</dbReference>
<comment type="subunit">
    <text evidence="9">The complex is composed of two ATP-binding proteins (NikD and NikE), two transmembrane proteins (NikB and NikC) and a solute-binding protein (NikA).</text>
</comment>
<dbReference type="SUPFAM" id="SSF52540">
    <property type="entry name" value="P-loop containing nucleoside triphosphate hydrolases"/>
    <property type="match status" value="1"/>
</dbReference>
<dbReference type="Pfam" id="PF00005">
    <property type="entry name" value="ABC_tran"/>
    <property type="match status" value="1"/>
</dbReference>
<comment type="subcellular location">
    <subcellularLocation>
        <location evidence="1">Cell membrane</location>
        <topology evidence="1">Peripheral membrane protein</topology>
    </subcellularLocation>
</comment>
<evidence type="ECO:0000256" key="4">
    <source>
        <dbReference type="ARBA" id="ARBA00022741"/>
    </source>
</evidence>
<accession>A0A6J6MKN4</accession>
<evidence type="ECO:0000256" key="10">
    <source>
        <dbReference type="ARBA" id="ARBA00039098"/>
    </source>
</evidence>
<keyword evidence="8" id="KW-0472">Membrane</keyword>
<evidence type="ECO:0000256" key="3">
    <source>
        <dbReference type="ARBA" id="ARBA00022475"/>
    </source>
</evidence>
<dbReference type="EMBL" id="CAEZWY010000069">
    <property type="protein sequence ID" value="CAB4673384.1"/>
    <property type="molecule type" value="Genomic_DNA"/>
</dbReference>
<dbReference type="InterPro" id="IPR003593">
    <property type="entry name" value="AAA+_ATPase"/>
</dbReference>
<evidence type="ECO:0000256" key="7">
    <source>
        <dbReference type="ARBA" id="ARBA00023065"/>
    </source>
</evidence>
<protein>
    <recommendedName>
        <fullName evidence="11">Nickel import system ATP-binding protein NikD</fullName>
        <ecNumber evidence="10">7.2.2.11</ecNumber>
    </recommendedName>
</protein>
<evidence type="ECO:0000256" key="1">
    <source>
        <dbReference type="ARBA" id="ARBA00004202"/>
    </source>
</evidence>
<dbReference type="PANTHER" id="PTHR43297:SF13">
    <property type="entry name" value="NICKEL ABC TRANSPORTER, ATP-BINDING PROTEIN"/>
    <property type="match status" value="1"/>
</dbReference>
<dbReference type="InterPro" id="IPR050388">
    <property type="entry name" value="ABC_Ni/Peptide_Import"/>
</dbReference>
<evidence type="ECO:0000313" key="18">
    <source>
        <dbReference type="EMBL" id="CAB4944435.1"/>
    </source>
</evidence>
<evidence type="ECO:0000256" key="8">
    <source>
        <dbReference type="ARBA" id="ARBA00023136"/>
    </source>
</evidence>
<evidence type="ECO:0000256" key="9">
    <source>
        <dbReference type="ARBA" id="ARBA00038669"/>
    </source>
</evidence>
<reference evidence="15" key="1">
    <citation type="submission" date="2020-05" db="EMBL/GenBank/DDBJ databases">
        <authorList>
            <person name="Chiriac C."/>
            <person name="Salcher M."/>
            <person name="Ghai R."/>
            <person name="Kavagutti S V."/>
        </authorList>
    </citation>
    <scope>NUCLEOTIDE SEQUENCE</scope>
</reference>
<sequence>MSGNHLLEIKNLKIDVRVTKKRRLSIVDTASLIIEPGQIIGLIGESGSGKTMLCRSLVGTLGRRGAYIASGQLKFDGIDLISAKQSVWNEIRGKRIGYVPQSALAGPNPVMTIGAQLAEAILQDENFPKADLEKRSLELLNIVQIRRPETVLKQYQHELSGGMKQRVMIACAIAQQPQLIVADEPTTGLDVTVQAEIMELLKQIRKDFNTSIILVSHDLPLINEICDDIVVMHAGTTVEKIPSKSIKASKHPYTLALYNSRIDLVVPKGQLKTINGQPPSVGSWPEGCRFSERCDFVKDKCRVKQDLPLITIGTSHETSCLRYDEIAR</sequence>
<organism evidence="15">
    <name type="scientific">freshwater metagenome</name>
    <dbReference type="NCBI Taxonomy" id="449393"/>
    <lineage>
        <taxon>unclassified sequences</taxon>
        <taxon>metagenomes</taxon>
        <taxon>ecological metagenomes</taxon>
    </lineage>
</organism>
<gene>
    <name evidence="14" type="ORF">UFOPK1791_00625</name>
    <name evidence="15" type="ORF">UFOPK2312_00698</name>
    <name evidence="16" type="ORF">UFOPK2802_00537</name>
    <name evidence="17" type="ORF">UFOPK3083_00622</name>
    <name evidence="18" type="ORF">UFOPK3783_00500</name>
    <name evidence="19" type="ORF">UFOPK3948_00653</name>
    <name evidence="20" type="ORF">UFOPK4355_00579</name>
</gene>
<dbReference type="EMBL" id="CAFAAT010000056">
    <property type="protein sequence ID" value="CAB4805978.1"/>
    <property type="molecule type" value="Genomic_DNA"/>
</dbReference>
<dbReference type="GO" id="GO:0015833">
    <property type="term" value="P:peptide transport"/>
    <property type="evidence" value="ECO:0007669"/>
    <property type="project" value="InterPro"/>
</dbReference>
<evidence type="ECO:0000256" key="12">
    <source>
        <dbReference type="ARBA" id="ARBA00048610"/>
    </source>
</evidence>
<evidence type="ECO:0000313" key="15">
    <source>
        <dbReference type="EMBL" id="CAB4673384.1"/>
    </source>
</evidence>
<feature type="domain" description="ABC transporter" evidence="13">
    <location>
        <begin position="7"/>
        <end position="259"/>
    </location>
</feature>
<keyword evidence="4" id="KW-0547">Nucleotide-binding</keyword>
<evidence type="ECO:0000259" key="13">
    <source>
        <dbReference type="PROSITE" id="PS50893"/>
    </source>
</evidence>
<name>A0A6J6MKN4_9ZZZZ</name>
<dbReference type="EC" id="7.2.2.11" evidence="10"/>
<dbReference type="InterPro" id="IPR003439">
    <property type="entry name" value="ABC_transporter-like_ATP-bd"/>
</dbReference>
<dbReference type="NCBIfam" id="TIGR01727">
    <property type="entry name" value="oligo_HPY"/>
    <property type="match status" value="1"/>
</dbReference>
<dbReference type="Gene3D" id="3.40.50.300">
    <property type="entry name" value="P-loop containing nucleotide triphosphate hydrolases"/>
    <property type="match status" value="1"/>
</dbReference>
<evidence type="ECO:0000313" key="17">
    <source>
        <dbReference type="EMBL" id="CAB4805978.1"/>
    </source>
</evidence>